<accession>A0A0T5VPZ5</accession>
<sequence>MEPTLTTEEIYDVLRQTLPQQNDFASCDYTDELQEILDFGVTSKLKFLDLIVKHREEVLSIDEAPLDDFHIHHYKSEYGEEYMDDRIKNKFWFAYPALIRITLELEFGEKYKSYANNRDNI</sequence>
<evidence type="ECO:0000313" key="1">
    <source>
        <dbReference type="EMBL" id="KRT15721.1"/>
    </source>
</evidence>
<dbReference type="RefSeq" id="WP_057932557.1">
    <property type="nucleotide sequence ID" value="NZ_LMZQ01000007.1"/>
</dbReference>
<comment type="caution">
    <text evidence="1">The sequence shown here is derived from an EMBL/GenBank/DDBJ whole genome shotgun (WGS) entry which is preliminary data.</text>
</comment>
<dbReference type="EMBL" id="LMZQ01000007">
    <property type="protein sequence ID" value="KRT15721.1"/>
    <property type="molecule type" value="Genomic_DNA"/>
</dbReference>
<name>A0A0T5VPZ5_9SPHI</name>
<proteinExistence type="predicted"/>
<keyword evidence="2" id="KW-1185">Reference proteome</keyword>
<gene>
    <name evidence="1" type="ORF">ASU31_12085</name>
</gene>
<dbReference type="STRING" id="687842.ASU31_12085"/>
<dbReference type="Proteomes" id="UP000051950">
    <property type="component" value="Unassembled WGS sequence"/>
</dbReference>
<protein>
    <submittedName>
        <fullName evidence="1">Uncharacterized protein</fullName>
    </submittedName>
</protein>
<reference evidence="1 2" key="1">
    <citation type="submission" date="2015-11" db="EMBL/GenBank/DDBJ databases">
        <title>Sequence of Pedobacter ginsenosidimutans.</title>
        <authorList>
            <person name="Carson E."/>
            <person name="Keyser V."/>
            <person name="Newman J."/>
            <person name="Miller J."/>
        </authorList>
    </citation>
    <scope>NUCLEOTIDE SEQUENCE [LARGE SCALE GENOMIC DNA]</scope>
    <source>
        <strain evidence="1 2">KACC 14530</strain>
    </source>
</reference>
<organism evidence="1 2">
    <name type="scientific">Pedobacter ginsenosidimutans</name>
    <dbReference type="NCBI Taxonomy" id="687842"/>
    <lineage>
        <taxon>Bacteria</taxon>
        <taxon>Pseudomonadati</taxon>
        <taxon>Bacteroidota</taxon>
        <taxon>Sphingobacteriia</taxon>
        <taxon>Sphingobacteriales</taxon>
        <taxon>Sphingobacteriaceae</taxon>
        <taxon>Pedobacter</taxon>
    </lineage>
</organism>
<dbReference type="AlphaFoldDB" id="A0A0T5VPZ5"/>
<dbReference type="OrthoDB" id="8815788at2"/>
<evidence type="ECO:0000313" key="2">
    <source>
        <dbReference type="Proteomes" id="UP000051950"/>
    </source>
</evidence>